<evidence type="ECO:0000256" key="1">
    <source>
        <dbReference type="ARBA" id="ARBA00005417"/>
    </source>
</evidence>
<evidence type="ECO:0000256" key="2">
    <source>
        <dbReference type="ARBA" id="ARBA00022448"/>
    </source>
</evidence>
<evidence type="ECO:0000313" key="6">
    <source>
        <dbReference type="EMBL" id="QNN60996.1"/>
    </source>
</evidence>
<dbReference type="SMART" id="SM00382">
    <property type="entry name" value="AAA"/>
    <property type="match status" value="1"/>
</dbReference>
<dbReference type="PANTHER" id="PTHR43335">
    <property type="entry name" value="ABC TRANSPORTER, ATP-BINDING PROTEIN"/>
    <property type="match status" value="1"/>
</dbReference>
<dbReference type="KEGG" id="eio:H9L01_01085"/>
<protein>
    <submittedName>
        <fullName evidence="6">ABC transporter ATP-binding protein</fullName>
    </submittedName>
</protein>
<dbReference type="AlphaFoldDB" id="A0A7G9RZH1"/>
<evidence type="ECO:0000256" key="3">
    <source>
        <dbReference type="ARBA" id="ARBA00022741"/>
    </source>
</evidence>
<reference evidence="6 7" key="1">
    <citation type="submission" date="2020-08" db="EMBL/GenBank/DDBJ databases">
        <title>Genome sequence of Erysipelothrix inopinata DSM 15511T.</title>
        <authorList>
            <person name="Hyun D.-W."/>
            <person name="Bae J.-W."/>
        </authorList>
    </citation>
    <scope>NUCLEOTIDE SEQUENCE [LARGE SCALE GENOMIC DNA]</scope>
    <source>
        <strain evidence="6 7">DSM 15511</strain>
    </source>
</reference>
<dbReference type="RefSeq" id="WP_187534114.1">
    <property type="nucleotide sequence ID" value="NZ_CBCSHU010000014.1"/>
</dbReference>
<accession>A0A7G9RZH1</accession>
<evidence type="ECO:0000313" key="7">
    <source>
        <dbReference type="Proteomes" id="UP000515928"/>
    </source>
</evidence>
<dbReference type="Proteomes" id="UP000515928">
    <property type="component" value="Chromosome"/>
</dbReference>
<dbReference type="InterPro" id="IPR003593">
    <property type="entry name" value="AAA+_ATPase"/>
</dbReference>
<proteinExistence type="inferred from homology"/>
<evidence type="ECO:0000256" key="4">
    <source>
        <dbReference type="ARBA" id="ARBA00022840"/>
    </source>
</evidence>
<dbReference type="Pfam" id="PF00005">
    <property type="entry name" value="ABC_tran"/>
    <property type="match status" value="1"/>
</dbReference>
<dbReference type="InterPro" id="IPR027417">
    <property type="entry name" value="P-loop_NTPase"/>
</dbReference>
<name>A0A7G9RZH1_9FIRM</name>
<sequence>MKNTMIEIKNLSKEYGKFKAVSDASITINQGDIYGLIGKNGAGKTTIFKMMLGLSHASSGSISIMNSSNDAELRKNRQKIGFFIGSNFFSYLNAHDNIEYYRRMKGVEDTKETDRVLKIVGLYGEKKPFKSYSMGMKQRLGIANALLGNPDIVILDEPINGLDPQGIVEIRQLIKKLNKEMNKTLVISSHILSELDLVATRFAIIDRGIILKELDRADLANEEGSVVIIKTNNLEKTVTILKDATQIENISIQDDKIIINQDNINTASLSKYIVESGLELIEIYAQHNSLEDFYFNLTGGQNNA</sequence>
<dbReference type="EMBL" id="CP060715">
    <property type="protein sequence ID" value="QNN60996.1"/>
    <property type="molecule type" value="Genomic_DNA"/>
</dbReference>
<dbReference type="Gene3D" id="3.40.50.300">
    <property type="entry name" value="P-loop containing nucleotide triphosphate hydrolases"/>
    <property type="match status" value="1"/>
</dbReference>
<feature type="domain" description="ABC transporter" evidence="5">
    <location>
        <begin position="6"/>
        <end position="232"/>
    </location>
</feature>
<evidence type="ECO:0000259" key="5">
    <source>
        <dbReference type="PROSITE" id="PS50893"/>
    </source>
</evidence>
<dbReference type="SUPFAM" id="SSF52540">
    <property type="entry name" value="P-loop containing nucleoside triphosphate hydrolases"/>
    <property type="match status" value="1"/>
</dbReference>
<gene>
    <name evidence="6" type="ORF">H9L01_01085</name>
</gene>
<dbReference type="InterPro" id="IPR003439">
    <property type="entry name" value="ABC_transporter-like_ATP-bd"/>
</dbReference>
<dbReference type="PROSITE" id="PS50893">
    <property type="entry name" value="ABC_TRANSPORTER_2"/>
    <property type="match status" value="1"/>
</dbReference>
<keyword evidence="4 6" id="KW-0067">ATP-binding</keyword>
<comment type="similarity">
    <text evidence="1">Belongs to the ABC transporter superfamily.</text>
</comment>
<dbReference type="PANTHER" id="PTHR43335:SF4">
    <property type="entry name" value="ABC TRANSPORTER, ATP-BINDING PROTEIN"/>
    <property type="match status" value="1"/>
</dbReference>
<keyword evidence="2" id="KW-0813">Transport</keyword>
<organism evidence="6 7">
    <name type="scientific">Erysipelothrix inopinata</name>
    <dbReference type="NCBI Taxonomy" id="225084"/>
    <lineage>
        <taxon>Bacteria</taxon>
        <taxon>Bacillati</taxon>
        <taxon>Bacillota</taxon>
        <taxon>Erysipelotrichia</taxon>
        <taxon>Erysipelotrichales</taxon>
        <taxon>Erysipelotrichaceae</taxon>
        <taxon>Erysipelothrix</taxon>
    </lineage>
</organism>
<dbReference type="GO" id="GO:0016887">
    <property type="term" value="F:ATP hydrolysis activity"/>
    <property type="evidence" value="ECO:0007669"/>
    <property type="project" value="InterPro"/>
</dbReference>
<keyword evidence="7" id="KW-1185">Reference proteome</keyword>
<keyword evidence="3" id="KW-0547">Nucleotide-binding</keyword>
<dbReference type="GO" id="GO:0005524">
    <property type="term" value="F:ATP binding"/>
    <property type="evidence" value="ECO:0007669"/>
    <property type="project" value="UniProtKB-KW"/>
</dbReference>